<keyword evidence="4 5" id="KW-0472">Membrane</keyword>
<dbReference type="Proteomes" id="UP001497623">
    <property type="component" value="Unassembled WGS sequence"/>
</dbReference>
<organism evidence="7 8">
    <name type="scientific">Meganyctiphanes norvegica</name>
    <name type="common">Northern krill</name>
    <name type="synonym">Thysanopoda norvegica</name>
    <dbReference type="NCBI Taxonomy" id="48144"/>
    <lineage>
        <taxon>Eukaryota</taxon>
        <taxon>Metazoa</taxon>
        <taxon>Ecdysozoa</taxon>
        <taxon>Arthropoda</taxon>
        <taxon>Crustacea</taxon>
        <taxon>Multicrustacea</taxon>
        <taxon>Malacostraca</taxon>
        <taxon>Eumalacostraca</taxon>
        <taxon>Eucarida</taxon>
        <taxon>Euphausiacea</taxon>
        <taxon>Euphausiidae</taxon>
        <taxon>Meganyctiphanes</taxon>
    </lineage>
</organism>
<evidence type="ECO:0000259" key="6">
    <source>
        <dbReference type="PROSITE" id="PS50850"/>
    </source>
</evidence>
<dbReference type="GO" id="GO:0022857">
    <property type="term" value="F:transmembrane transporter activity"/>
    <property type="evidence" value="ECO:0007669"/>
    <property type="project" value="InterPro"/>
</dbReference>
<name>A0AAV2PZU6_MEGNR</name>
<dbReference type="InterPro" id="IPR036259">
    <property type="entry name" value="MFS_trans_sf"/>
</dbReference>
<dbReference type="AlphaFoldDB" id="A0AAV2PZU6"/>
<feature type="transmembrane region" description="Helical" evidence="5">
    <location>
        <begin position="111"/>
        <end position="134"/>
    </location>
</feature>
<keyword evidence="2 5" id="KW-0812">Transmembrane</keyword>
<reference evidence="7 8" key="1">
    <citation type="submission" date="2024-05" db="EMBL/GenBank/DDBJ databases">
        <authorList>
            <person name="Wallberg A."/>
        </authorList>
    </citation>
    <scope>NUCLEOTIDE SEQUENCE [LARGE SCALE GENOMIC DNA]</scope>
</reference>
<evidence type="ECO:0000256" key="1">
    <source>
        <dbReference type="ARBA" id="ARBA00004141"/>
    </source>
</evidence>
<keyword evidence="8" id="KW-1185">Reference proteome</keyword>
<feature type="transmembrane region" description="Helical" evidence="5">
    <location>
        <begin position="21"/>
        <end position="44"/>
    </location>
</feature>
<evidence type="ECO:0000256" key="2">
    <source>
        <dbReference type="ARBA" id="ARBA00022692"/>
    </source>
</evidence>
<evidence type="ECO:0000256" key="4">
    <source>
        <dbReference type="ARBA" id="ARBA00023136"/>
    </source>
</evidence>
<evidence type="ECO:0000313" key="7">
    <source>
        <dbReference type="EMBL" id="CAL4066419.1"/>
    </source>
</evidence>
<evidence type="ECO:0000256" key="3">
    <source>
        <dbReference type="ARBA" id="ARBA00022989"/>
    </source>
</evidence>
<dbReference type="Pfam" id="PF00083">
    <property type="entry name" value="Sugar_tr"/>
    <property type="match status" value="1"/>
</dbReference>
<accession>A0AAV2PZU6</accession>
<dbReference type="InterPro" id="IPR005828">
    <property type="entry name" value="MFS_sugar_transport-like"/>
</dbReference>
<dbReference type="Gene3D" id="1.20.1250.20">
    <property type="entry name" value="MFS general substrate transporter like domains"/>
    <property type="match status" value="1"/>
</dbReference>
<dbReference type="PANTHER" id="PTHR48021:SF1">
    <property type="entry name" value="GH07001P-RELATED"/>
    <property type="match status" value="1"/>
</dbReference>
<proteinExistence type="predicted"/>
<gene>
    <name evidence="7" type="ORF">MNOR_LOCUS5666</name>
</gene>
<dbReference type="SUPFAM" id="SSF103473">
    <property type="entry name" value="MFS general substrate transporter"/>
    <property type="match status" value="1"/>
</dbReference>
<dbReference type="PANTHER" id="PTHR48021">
    <property type="match status" value="1"/>
</dbReference>
<feature type="domain" description="Major facilitator superfamily (MFS) profile" evidence="6">
    <location>
        <begin position="22"/>
        <end position="150"/>
    </location>
</feature>
<dbReference type="PROSITE" id="PS50850">
    <property type="entry name" value="MFS"/>
    <property type="match status" value="1"/>
</dbReference>
<evidence type="ECO:0000256" key="5">
    <source>
        <dbReference type="SAM" id="Phobius"/>
    </source>
</evidence>
<evidence type="ECO:0000313" key="8">
    <source>
        <dbReference type="Proteomes" id="UP001497623"/>
    </source>
</evidence>
<feature type="transmembrane region" description="Helical" evidence="5">
    <location>
        <begin position="75"/>
        <end position="99"/>
    </location>
</feature>
<dbReference type="InterPro" id="IPR050549">
    <property type="entry name" value="MFS_Trehalose_Transporter"/>
</dbReference>
<dbReference type="InterPro" id="IPR020846">
    <property type="entry name" value="MFS_dom"/>
</dbReference>
<dbReference type="EMBL" id="CAXKWB010002226">
    <property type="protein sequence ID" value="CAL4066419.1"/>
    <property type="molecule type" value="Genomic_DNA"/>
</dbReference>
<dbReference type="GO" id="GO:0016020">
    <property type="term" value="C:membrane"/>
    <property type="evidence" value="ECO:0007669"/>
    <property type="project" value="UniProtKB-SubCell"/>
</dbReference>
<comment type="subcellular location">
    <subcellularLocation>
        <location evidence="1">Membrane</location>
        <topology evidence="1">Multi-pass membrane protein</topology>
    </subcellularLocation>
</comment>
<keyword evidence="3 5" id="KW-1133">Transmembrane helix</keyword>
<sequence>MEHASNSNTNLVGVGATPRHLTQYIAGISAAMGAMSMGAVTGFASPASAELSSNCTSNETAWCSPIHITDEQTGMFVSTVSLGALIGGPVAGMLMNVIGRRGTMLFSLLPYLLGWSLLGFAQNFGMLVAGQFVAGAVRGYDVLGGSNLHC</sequence>
<comment type="caution">
    <text evidence="7">The sequence shown here is derived from an EMBL/GenBank/DDBJ whole genome shotgun (WGS) entry which is preliminary data.</text>
</comment>
<protein>
    <recommendedName>
        <fullName evidence="6">Major facilitator superfamily (MFS) profile domain-containing protein</fullName>
    </recommendedName>
</protein>